<protein>
    <recommendedName>
        <fullName evidence="2">NAD-dependent epimerase/dehydratase domain-containing protein</fullName>
    </recommendedName>
</protein>
<dbReference type="PANTHER" id="PTHR43000">
    <property type="entry name" value="DTDP-D-GLUCOSE 4,6-DEHYDRATASE-RELATED"/>
    <property type="match status" value="1"/>
</dbReference>
<accession>K0ZDU6</accession>
<dbReference type="EMBL" id="AGWQ01000007">
    <property type="protein sequence ID" value="EJZ85610.1"/>
    <property type="molecule type" value="Genomic_DNA"/>
</dbReference>
<dbReference type="InterPro" id="IPR036291">
    <property type="entry name" value="NAD(P)-bd_dom_sf"/>
</dbReference>
<comment type="similarity">
    <text evidence="1">Belongs to the NAD(P)-dependent epimerase/dehydratase family.</text>
</comment>
<sequence>MAKPTDTITPMRKTVLVTGAGGYIGRHVVDALLKHDVNVSVVDLKFDGIDERAKRLNVNIFSGDADIYEQLGKPDVVLHMAWRDGFKHNSQAHVDDLASHYHFISHLLEGGLSQIAVMGSMHEVGYWEGAIDADTPCHPASLYGVAKNALRDLTAIRASQTGSLMQWIRGYYIVGDDKFGNSIFSKLLQADEEGKTSFPFTMGKNLYDFISVDGLAQQIAAIVTQDEYTGIINACSGQPISLADRVEAYIKENNLSLTLEYGAFPDRPYDSPGVWGDPTIINQIMAKN</sequence>
<dbReference type="Pfam" id="PF01370">
    <property type="entry name" value="Epimerase"/>
    <property type="match status" value="1"/>
</dbReference>
<comment type="caution">
    <text evidence="3">The sequence shown here is derived from an EMBL/GenBank/DDBJ whole genome shotgun (WGS) entry which is preliminary data.</text>
</comment>
<organism evidence="3 4">
    <name type="scientific">Schaalia turicensis ACS-279-V-Col4</name>
    <dbReference type="NCBI Taxonomy" id="883077"/>
    <lineage>
        <taxon>Bacteria</taxon>
        <taxon>Bacillati</taxon>
        <taxon>Actinomycetota</taxon>
        <taxon>Actinomycetes</taxon>
        <taxon>Actinomycetales</taxon>
        <taxon>Actinomycetaceae</taxon>
        <taxon>Schaalia</taxon>
    </lineage>
</organism>
<dbReference type="PATRIC" id="fig|883077.3.peg.1163"/>
<dbReference type="Proteomes" id="UP000003994">
    <property type="component" value="Unassembled WGS sequence"/>
</dbReference>
<evidence type="ECO:0000259" key="2">
    <source>
        <dbReference type="Pfam" id="PF01370"/>
    </source>
</evidence>
<evidence type="ECO:0000256" key="1">
    <source>
        <dbReference type="ARBA" id="ARBA00007637"/>
    </source>
</evidence>
<dbReference type="SUPFAM" id="SSF51735">
    <property type="entry name" value="NAD(P)-binding Rossmann-fold domains"/>
    <property type="match status" value="1"/>
</dbReference>
<dbReference type="HOGENOM" id="CLU_007383_1_6_11"/>
<gene>
    <name evidence="3" type="ORF">HMPREF9241_01154</name>
</gene>
<proteinExistence type="inferred from homology"/>
<dbReference type="Gene3D" id="3.40.50.720">
    <property type="entry name" value="NAD(P)-binding Rossmann-like Domain"/>
    <property type="match status" value="1"/>
</dbReference>
<dbReference type="AlphaFoldDB" id="K0ZDU6"/>
<dbReference type="STRING" id="883077.HMPREF9241_01154"/>
<name>K0ZDU6_9ACTO</name>
<reference evidence="3 4" key="1">
    <citation type="submission" date="2012-07" db="EMBL/GenBank/DDBJ databases">
        <title>The Genome Sequence of Actinomyces turicensis ACS-279-V-COL4.</title>
        <authorList>
            <consortium name="The Broad Institute Genome Sequencing Platform"/>
            <person name="Earl A."/>
            <person name="Ward D."/>
            <person name="Feldgarden M."/>
            <person name="Gevers D."/>
            <person name="Saerens B."/>
            <person name="Vaneechoutte M."/>
            <person name="Walker B."/>
            <person name="Young S.K."/>
            <person name="Zeng Q."/>
            <person name="Gargeya S."/>
            <person name="Fitzgerald M."/>
            <person name="Haas B."/>
            <person name="Abouelleil A."/>
            <person name="Alvarado L."/>
            <person name="Arachchi H.M."/>
            <person name="Berlin A."/>
            <person name="Chapman S.B."/>
            <person name="Goldberg J."/>
            <person name="Griggs A."/>
            <person name="Gujja S."/>
            <person name="Hansen M."/>
            <person name="Howarth C."/>
            <person name="Imamovic A."/>
            <person name="Larimer J."/>
            <person name="McCowen C."/>
            <person name="Montmayeur A."/>
            <person name="Murphy C."/>
            <person name="Neiman D."/>
            <person name="Pearson M."/>
            <person name="Priest M."/>
            <person name="Roberts A."/>
            <person name="Saif S."/>
            <person name="Shea T."/>
            <person name="Sisk P."/>
            <person name="Sykes S."/>
            <person name="Wortman J."/>
            <person name="Nusbaum C."/>
            <person name="Birren B."/>
        </authorList>
    </citation>
    <scope>NUCLEOTIDE SEQUENCE [LARGE SCALE GENOMIC DNA]</scope>
    <source>
        <strain evidence="3 4">ACS-279-V-Col4</strain>
    </source>
</reference>
<evidence type="ECO:0000313" key="3">
    <source>
        <dbReference type="EMBL" id="EJZ85610.1"/>
    </source>
</evidence>
<keyword evidence="4" id="KW-1185">Reference proteome</keyword>
<feature type="domain" description="NAD-dependent epimerase/dehydratase" evidence="2">
    <location>
        <begin position="15"/>
        <end position="232"/>
    </location>
</feature>
<dbReference type="InterPro" id="IPR001509">
    <property type="entry name" value="Epimerase_deHydtase"/>
</dbReference>
<evidence type="ECO:0000313" key="4">
    <source>
        <dbReference type="Proteomes" id="UP000003994"/>
    </source>
</evidence>
<dbReference type="eggNOG" id="COG0451">
    <property type="taxonomic scope" value="Bacteria"/>
</dbReference>